<feature type="non-terminal residue" evidence="1">
    <location>
        <position position="1"/>
    </location>
</feature>
<dbReference type="AlphaFoldDB" id="A0A147BIR2"/>
<protein>
    <submittedName>
        <fullName evidence="1">Uncharacterized protein</fullName>
    </submittedName>
</protein>
<organism evidence="1">
    <name type="scientific">Ixodes ricinus</name>
    <name type="common">Common tick</name>
    <name type="synonym">Acarus ricinus</name>
    <dbReference type="NCBI Taxonomy" id="34613"/>
    <lineage>
        <taxon>Eukaryota</taxon>
        <taxon>Metazoa</taxon>
        <taxon>Ecdysozoa</taxon>
        <taxon>Arthropoda</taxon>
        <taxon>Chelicerata</taxon>
        <taxon>Arachnida</taxon>
        <taxon>Acari</taxon>
        <taxon>Parasitiformes</taxon>
        <taxon>Ixodida</taxon>
        <taxon>Ixodoidea</taxon>
        <taxon>Ixodidae</taxon>
        <taxon>Ixodinae</taxon>
        <taxon>Ixodes</taxon>
    </lineage>
</organism>
<reference evidence="1" key="1">
    <citation type="journal article" date="2018" name="PLoS Negl. Trop. Dis.">
        <title>Sialome diversity of ticks revealed by RNAseq of single tick salivary glands.</title>
        <authorList>
            <person name="Perner J."/>
            <person name="Kropackova S."/>
            <person name="Kopacek P."/>
            <person name="Ribeiro J.M."/>
        </authorList>
    </citation>
    <scope>NUCLEOTIDE SEQUENCE</scope>
    <source>
        <strain evidence="1">Siblings of single egg batch collected in Ceske Budejovice</strain>
        <tissue evidence="1">Salivary glands</tissue>
    </source>
</reference>
<proteinExistence type="predicted"/>
<name>A0A147BIR2_IXORI</name>
<evidence type="ECO:0000313" key="1">
    <source>
        <dbReference type="EMBL" id="JAR90679.1"/>
    </source>
</evidence>
<dbReference type="EMBL" id="GEGO01004725">
    <property type="protein sequence ID" value="JAR90679.1"/>
    <property type="molecule type" value="Transcribed_RNA"/>
</dbReference>
<accession>A0A147BIR2</accession>
<sequence>PDAAVNASSRRRPRSWQTSVPLQVTLQLDGPQKLRQLGVGTPQQRQQLHSLVPFAWTSSTGRQDRDIRRCDTTAFWTLFVATSGTLLRYKMSQKF</sequence>